<evidence type="ECO:0000259" key="2">
    <source>
        <dbReference type="Pfam" id="PF07883"/>
    </source>
</evidence>
<dbReference type="Pfam" id="PF07883">
    <property type="entry name" value="Cupin_2"/>
    <property type="match status" value="1"/>
</dbReference>
<dbReference type="Gene3D" id="2.60.120.10">
    <property type="entry name" value="Jelly Rolls"/>
    <property type="match status" value="1"/>
</dbReference>
<evidence type="ECO:0000313" key="4">
    <source>
        <dbReference type="Proteomes" id="UP000238191"/>
    </source>
</evidence>
<dbReference type="PANTHER" id="PTHR35848:SF9">
    <property type="entry name" value="SLL1358 PROTEIN"/>
    <property type="match status" value="1"/>
</dbReference>
<dbReference type="InterPro" id="IPR011051">
    <property type="entry name" value="RmlC_Cupin_sf"/>
</dbReference>
<comment type="caution">
    <text evidence="3">The sequence shown here is derived from an EMBL/GenBank/DDBJ whole genome shotgun (WGS) entry which is preliminary data.</text>
</comment>
<sequence>MAVISTDTAEHYPWGEACDGWHLLRDNGLGVIEERMPPGSVEQRHLHRHARQFFYVLAGQAVLELDGCRHTLDAGQGLHVPPGSVHQMRNDSAADLRFLLVSSPHSHGDREQAPLLEALR</sequence>
<dbReference type="EMBL" id="MDEI01000011">
    <property type="protein sequence ID" value="PPU67651.1"/>
    <property type="molecule type" value="Genomic_DNA"/>
</dbReference>
<keyword evidence="1" id="KW-0479">Metal-binding</keyword>
<name>A0A2S7D1E0_9XANT</name>
<dbReference type="OrthoDB" id="9806121at2"/>
<dbReference type="Proteomes" id="UP000238191">
    <property type="component" value="Unassembled WGS sequence"/>
</dbReference>
<dbReference type="RefSeq" id="WP_104612097.1">
    <property type="nucleotide sequence ID" value="NZ_MDEI01000011.1"/>
</dbReference>
<dbReference type="SUPFAM" id="SSF51182">
    <property type="entry name" value="RmlC-like cupins"/>
    <property type="match status" value="1"/>
</dbReference>
<reference evidence="4" key="1">
    <citation type="submission" date="2016-08" db="EMBL/GenBank/DDBJ databases">
        <authorList>
            <person name="Merda D."/>
            <person name="Briand M."/>
            <person name="Taghouti G."/>
            <person name="Carrere S."/>
            <person name="Gouzy J."/>
            <person name="Portier P."/>
            <person name="Jacques M.-A."/>
            <person name="Fischer-Le Saux M."/>
        </authorList>
    </citation>
    <scope>NUCLEOTIDE SEQUENCE [LARGE SCALE GENOMIC DNA]</scope>
    <source>
        <strain evidence="4">CFBP4643</strain>
    </source>
</reference>
<dbReference type="GO" id="GO:0046872">
    <property type="term" value="F:metal ion binding"/>
    <property type="evidence" value="ECO:0007669"/>
    <property type="project" value="UniProtKB-KW"/>
</dbReference>
<evidence type="ECO:0000256" key="1">
    <source>
        <dbReference type="ARBA" id="ARBA00022723"/>
    </source>
</evidence>
<keyword evidence="4" id="KW-1185">Reference proteome</keyword>
<accession>A0A2S7D1E0</accession>
<feature type="domain" description="Cupin type-2" evidence="2">
    <location>
        <begin position="34"/>
        <end position="101"/>
    </location>
</feature>
<proteinExistence type="predicted"/>
<dbReference type="InterPro" id="IPR013096">
    <property type="entry name" value="Cupin_2"/>
</dbReference>
<dbReference type="InterPro" id="IPR014710">
    <property type="entry name" value="RmlC-like_jellyroll"/>
</dbReference>
<evidence type="ECO:0000313" key="3">
    <source>
        <dbReference type="EMBL" id="PPU67651.1"/>
    </source>
</evidence>
<organism evidence="3 4">
    <name type="scientific">Xanthomonas pisi</name>
    <dbReference type="NCBI Taxonomy" id="56457"/>
    <lineage>
        <taxon>Bacteria</taxon>
        <taxon>Pseudomonadati</taxon>
        <taxon>Pseudomonadota</taxon>
        <taxon>Gammaproteobacteria</taxon>
        <taxon>Lysobacterales</taxon>
        <taxon>Lysobacteraceae</taxon>
        <taxon>Xanthomonas</taxon>
    </lineage>
</organism>
<dbReference type="InterPro" id="IPR051610">
    <property type="entry name" value="GPI/OXD"/>
</dbReference>
<gene>
    <name evidence="3" type="ORF">XpiCFBP4643_14035</name>
</gene>
<dbReference type="PANTHER" id="PTHR35848">
    <property type="entry name" value="OXALATE-BINDING PROTEIN"/>
    <property type="match status" value="1"/>
</dbReference>
<dbReference type="AlphaFoldDB" id="A0A2S7D1E0"/>
<protein>
    <submittedName>
        <fullName evidence="3">Cupin</fullName>
    </submittedName>
</protein>